<gene>
    <name evidence="4" type="ORF">FWJ32_04425</name>
</gene>
<keyword evidence="2 3" id="KW-0472">Membrane</keyword>
<dbReference type="Proteomes" id="UP000322976">
    <property type="component" value="Unassembled WGS sequence"/>
</dbReference>
<keyword evidence="3" id="KW-1133">Transmembrane helix</keyword>
<reference evidence="4 5" key="1">
    <citation type="submission" date="2019-08" db="EMBL/GenBank/DDBJ databases">
        <title>Calorimonas adulescens gen. nov., sp. nov., an anaerobic thermophilic bacterium from Sakhalin hot spring.</title>
        <authorList>
            <person name="Khomyakova M.A."/>
            <person name="Merkel A.Y."/>
            <person name="Novikov A."/>
            <person name="Bonch-Osmolovskaya E.A."/>
            <person name="Slobodkin A.I."/>
        </authorList>
    </citation>
    <scope>NUCLEOTIDE SEQUENCE [LARGE SCALE GENOMIC DNA]</scope>
    <source>
        <strain evidence="4 5">A05MB</strain>
    </source>
</reference>
<name>A0A5D8QDD1_9THEO</name>
<keyword evidence="2" id="KW-0813">Transport</keyword>
<feature type="transmembrane region" description="Helical" evidence="3">
    <location>
        <begin position="142"/>
        <end position="164"/>
    </location>
</feature>
<dbReference type="EMBL" id="VTPS01000005">
    <property type="protein sequence ID" value="TZE82531.1"/>
    <property type="molecule type" value="Genomic_DNA"/>
</dbReference>
<dbReference type="Gene3D" id="1.10.1760.20">
    <property type="match status" value="1"/>
</dbReference>
<accession>A0A5D8QDD1</accession>
<keyword evidence="2" id="KW-1003">Cell membrane</keyword>
<evidence type="ECO:0000313" key="5">
    <source>
        <dbReference type="Proteomes" id="UP000322976"/>
    </source>
</evidence>
<keyword evidence="3" id="KW-0812">Transmembrane</keyword>
<feature type="transmembrane region" description="Helical" evidence="3">
    <location>
        <begin position="85"/>
        <end position="103"/>
    </location>
</feature>
<dbReference type="PANTHER" id="PTHR34295">
    <property type="entry name" value="BIOTIN TRANSPORTER BIOY"/>
    <property type="match status" value="1"/>
</dbReference>
<evidence type="ECO:0000313" key="4">
    <source>
        <dbReference type="EMBL" id="TZE82531.1"/>
    </source>
</evidence>
<dbReference type="AlphaFoldDB" id="A0A5D8QDD1"/>
<dbReference type="GO" id="GO:0015225">
    <property type="term" value="F:biotin transmembrane transporter activity"/>
    <property type="evidence" value="ECO:0007669"/>
    <property type="project" value="UniProtKB-UniRule"/>
</dbReference>
<dbReference type="GO" id="GO:0005886">
    <property type="term" value="C:plasma membrane"/>
    <property type="evidence" value="ECO:0007669"/>
    <property type="project" value="UniProtKB-SubCell"/>
</dbReference>
<proteinExistence type="inferred from homology"/>
<feature type="transmembrane region" description="Helical" evidence="3">
    <location>
        <begin position="110"/>
        <end position="130"/>
    </location>
</feature>
<comment type="similarity">
    <text evidence="1 2">Belongs to the BioY family.</text>
</comment>
<comment type="subcellular location">
    <subcellularLocation>
        <location evidence="2">Cell membrane</location>
        <topology evidence="2">Multi-pass membrane protein</topology>
    </subcellularLocation>
</comment>
<sequence>MKTQKLVFIALMAAIVSVLAQIAIPLPFTPVPFTLQVFGVVLAGLLLSPADAFLSMLVYILLGAVGIPVFAQFEAGLAVLTGPKGGFLISFPLAAYIISATSYKRTGWLFPGLGCLAGLAIIYTIGTLQLSTVTGMGMVKALYAGTIPFIPFDIAKAALAIIVARPVKKALLSLSS</sequence>
<evidence type="ECO:0000256" key="3">
    <source>
        <dbReference type="SAM" id="Phobius"/>
    </source>
</evidence>
<comment type="caution">
    <text evidence="4">The sequence shown here is derived from an EMBL/GenBank/DDBJ whole genome shotgun (WGS) entry which is preliminary data.</text>
</comment>
<keyword evidence="5" id="KW-1185">Reference proteome</keyword>
<dbReference type="InterPro" id="IPR003784">
    <property type="entry name" value="BioY"/>
</dbReference>
<dbReference type="Pfam" id="PF02632">
    <property type="entry name" value="BioY"/>
    <property type="match status" value="1"/>
</dbReference>
<dbReference type="PANTHER" id="PTHR34295:SF1">
    <property type="entry name" value="BIOTIN TRANSPORTER BIOY"/>
    <property type="match status" value="1"/>
</dbReference>
<protein>
    <recommendedName>
        <fullName evidence="2">Biotin transporter</fullName>
    </recommendedName>
</protein>
<dbReference type="RefSeq" id="WP_149544770.1">
    <property type="nucleotide sequence ID" value="NZ_VTPS01000005.1"/>
</dbReference>
<feature type="transmembrane region" description="Helical" evidence="3">
    <location>
        <begin position="54"/>
        <end position="73"/>
    </location>
</feature>
<evidence type="ECO:0000256" key="1">
    <source>
        <dbReference type="ARBA" id="ARBA00010692"/>
    </source>
</evidence>
<evidence type="ECO:0000256" key="2">
    <source>
        <dbReference type="PIRNR" id="PIRNR016661"/>
    </source>
</evidence>
<dbReference type="PIRSF" id="PIRSF016661">
    <property type="entry name" value="BioY"/>
    <property type="match status" value="1"/>
</dbReference>
<organism evidence="4 5">
    <name type="scientific">Calorimonas adulescens</name>
    <dbReference type="NCBI Taxonomy" id="2606906"/>
    <lineage>
        <taxon>Bacteria</taxon>
        <taxon>Bacillati</taxon>
        <taxon>Bacillota</taxon>
        <taxon>Clostridia</taxon>
        <taxon>Thermoanaerobacterales</taxon>
        <taxon>Thermoanaerobacteraceae</taxon>
        <taxon>Calorimonas</taxon>
    </lineage>
</organism>